<gene>
    <name evidence="2" type="ORF">C1SCF055_LOCUS19030</name>
</gene>
<evidence type="ECO:0000313" key="2">
    <source>
        <dbReference type="EMBL" id="CAI3992181.1"/>
    </source>
</evidence>
<evidence type="ECO:0000313" key="3">
    <source>
        <dbReference type="EMBL" id="CAL4779493.1"/>
    </source>
</evidence>
<proteinExistence type="predicted"/>
<feature type="region of interest" description="Disordered" evidence="1">
    <location>
        <begin position="568"/>
        <end position="587"/>
    </location>
</feature>
<dbReference type="EMBL" id="CAMXCT020001680">
    <property type="protein sequence ID" value="CAL1145556.1"/>
    <property type="molecule type" value="Genomic_DNA"/>
</dbReference>
<protein>
    <submittedName>
        <fullName evidence="2">Uncharacterized protein</fullName>
    </submittedName>
</protein>
<dbReference type="EMBL" id="CAMXCT030001680">
    <property type="protein sequence ID" value="CAL4779493.1"/>
    <property type="molecule type" value="Genomic_DNA"/>
</dbReference>
<dbReference type="AlphaFoldDB" id="A0A9P1FXW3"/>
<organism evidence="2">
    <name type="scientific">Cladocopium goreaui</name>
    <dbReference type="NCBI Taxonomy" id="2562237"/>
    <lineage>
        <taxon>Eukaryota</taxon>
        <taxon>Sar</taxon>
        <taxon>Alveolata</taxon>
        <taxon>Dinophyceae</taxon>
        <taxon>Suessiales</taxon>
        <taxon>Symbiodiniaceae</taxon>
        <taxon>Cladocopium</taxon>
    </lineage>
</organism>
<feature type="non-terminal residue" evidence="2">
    <location>
        <position position="1"/>
    </location>
</feature>
<dbReference type="Proteomes" id="UP001152797">
    <property type="component" value="Unassembled WGS sequence"/>
</dbReference>
<reference evidence="2" key="1">
    <citation type="submission" date="2022-10" db="EMBL/GenBank/DDBJ databases">
        <authorList>
            <person name="Chen Y."/>
            <person name="Dougan E. K."/>
            <person name="Chan C."/>
            <person name="Rhodes N."/>
            <person name="Thang M."/>
        </authorList>
    </citation>
    <scope>NUCLEOTIDE SEQUENCE</scope>
</reference>
<name>A0A9P1FXW3_9DINO</name>
<sequence length="600" mass="65687">EVTDAASLARFKVLVKTGAGATREEFLMTGIPEAGPEVPVWHCEKCDGWHRTERCPHFQKEREKHKDAWVGSPKATSADLLIVNYGNCHEMGRSGGNFVLRPVSVSGMPERSDANWHGDTLKDVLMDEEGDQPPMPEDSQDPPEPADPLREEAPLPSPPDGPQEHAMRGADEVWHRMIEEATDVGVKNLTFVELLGSRSVSEVMPALVLRLHCDRARDLVAAPVRRWTLDRGIITTLTSRSSYKSNGRMESEVGSTKRGIKTLISAGLCPSEYWPLAARHIGERRLRNQLKGVGWPASPMLRFGSKAFALRKSWQERYTDWRDAREEVVVMGPDKFSSLTTTSYYVKSLATGKFFYTDDVVQPAADAPQELSEESQAIYLEELGDRASPPMWSGTPTRRLRGKTTVPAISMVSVEGEDKGASSSSADVVRSRAAVGVMGAAKPARRAQHLRLLVVSELRSWLGCRDGTWQLNLQLQLGGVWSALPESPSQALLSDDIASEEKIRSGSCESVVLCRAGGCDVASRAAIALTHAESKADVSGQSWAPGYKGRRRKGPQGQKKVAAAERLHLAGLPNERPAKRQAGTSEKRLDGRLCCAAAEL</sequence>
<feature type="region of interest" description="Disordered" evidence="1">
    <location>
        <begin position="540"/>
        <end position="559"/>
    </location>
</feature>
<comment type="caution">
    <text evidence="2">The sequence shown here is derived from an EMBL/GenBank/DDBJ whole genome shotgun (WGS) entry which is preliminary data.</text>
</comment>
<dbReference type="EMBL" id="CAMXCT010001680">
    <property type="protein sequence ID" value="CAI3992181.1"/>
    <property type="molecule type" value="Genomic_DNA"/>
</dbReference>
<evidence type="ECO:0000313" key="4">
    <source>
        <dbReference type="Proteomes" id="UP001152797"/>
    </source>
</evidence>
<feature type="region of interest" description="Disordered" evidence="1">
    <location>
        <begin position="126"/>
        <end position="168"/>
    </location>
</feature>
<accession>A0A9P1FXW3</accession>
<evidence type="ECO:0000256" key="1">
    <source>
        <dbReference type="SAM" id="MobiDB-lite"/>
    </source>
</evidence>
<feature type="non-terminal residue" evidence="2">
    <location>
        <position position="600"/>
    </location>
</feature>
<reference evidence="3 4" key="2">
    <citation type="submission" date="2024-05" db="EMBL/GenBank/DDBJ databases">
        <authorList>
            <person name="Chen Y."/>
            <person name="Shah S."/>
            <person name="Dougan E. K."/>
            <person name="Thang M."/>
            <person name="Chan C."/>
        </authorList>
    </citation>
    <scope>NUCLEOTIDE SEQUENCE [LARGE SCALE GENOMIC DNA]</scope>
</reference>
<keyword evidence="4" id="KW-1185">Reference proteome</keyword>